<keyword evidence="15" id="KW-1185">Reference proteome</keyword>
<dbReference type="InterPro" id="IPR026596">
    <property type="entry name" value="IspD/F"/>
</dbReference>
<feature type="site" description="Positions MEP for the nucleophilic attack" evidence="11">
    <location>
        <position position="186"/>
    </location>
</feature>
<dbReference type="HAMAP" id="MF_01520">
    <property type="entry name" value="IspDF"/>
    <property type="match status" value="1"/>
</dbReference>
<evidence type="ECO:0000256" key="10">
    <source>
        <dbReference type="ARBA" id="ARBA00023268"/>
    </source>
</evidence>
<evidence type="ECO:0000256" key="6">
    <source>
        <dbReference type="ARBA" id="ARBA00022695"/>
    </source>
</evidence>
<dbReference type="EMBL" id="BMDW01000009">
    <property type="protein sequence ID" value="GGA48638.1"/>
    <property type="molecule type" value="Genomic_DNA"/>
</dbReference>
<comment type="catalytic activity">
    <reaction evidence="11">
        <text>2-C-methyl-D-erythritol 4-phosphate + CTP + H(+) = 4-CDP-2-C-methyl-D-erythritol + diphosphate</text>
        <dbReference type="Rhea" id="RHEA:13429"/>
        <dbReference type="ChEBI" id="CHEBI:15378"/>
        <dbReference type="ChEBI" id="CHEBI:33019"/>
        <dbReference type="ChEBI" id="CHEBI:37563"/>
        <dbReference type="ChEBI" id="CHEBI:57823"/>
        <dbReference type="ChEBI" id="CHEBI:58262"/>
        <dbReference type="EC" id="2.7.7.60"/>
    </reaction>
</comment>
<feature type="site" description="Transition state stabilizer" evidence="11">
    <location>
        <position position="392"/>
    </location>
</feature>
<feature type="site" description="Transition state stabilizer" evidence="11">
    <location>
        <position position="18"/>
    </location>
</feature>
<comment type="similarity">
    <text evidence="11">In the C-terminal section; belongs to the IspF family.</text>
</comment>
<dbReference type="Pfam" id="PF02542">
    <property type="entry name" value="YgbB"/>
    <property type="match status" value="1"/>
</dbReference>
<evidence type="ECO:0000256" key="4">
    <source>
        <dbReference type="ARBA" id="ARBA00008480"/>
    </source>
</evidence>
<dbReference type="InterPro" id="IPR018294">
    <property type="entry name" value="ISPD_synthase_CS"/>
</dbReference>
<dbReference type="CDD" id="cd02516">
    <property type="entry name" value="CDP-ME_synthetase"/>
    <property type="match status" value="1"/>
</dbReference>
<evidence type="ECO:0000313" key="14">
    <source>
        <dbReference type="EMBL" id="GGA48638.1"/>
    </source>
</evidence>
<dbReference type="RefSeq" id="WP_188446784.1">
    <property type="nucleotide sequence ID" value="NZ_BMDW01000009.1"/>
</dbReference>
<keyword evidence="10 11" id="KW-0511">Multifunctional enzyme</keyword>
<evidence type="ECO:0000256" key="1">
    <source>
        <dbReference type="ARBA" id="ARBA00000200"/>
    </source>
</evidence>
<dbReference type="Proteomes" id="UP000618591">
    <property type="component" value="Unassembled WGS sequence"/>
</dbReference>
<feature type="binding site" evidence="11">
    <location>
        <position position="269"/>
    </location>
    <ligand>
        <name>a divalent metal cation</name>
        <dbReference type="ChEBI" id="CHEBI:60240"/>
    </ligand>
</feature>
<evidence type="ECO:0000256" key="2">
    <source>
        <dbReference type="ARBA" id="ARBA00001968"/>
    </source>
</evidence>
<dbReference type="Gene3D" id="3.30.1330.50">
    <property type="entry name" value="2-C-methyl-D-erythritol 2,4-cyclodiphosphate synthase"/>
    <property type="match status" value="1"/>
</dbReference>
<feature type="binding site" evidence="11">
    <location>
        <position position="301"/>
    </location>
    <ligand>
        <name>a divalent metal cation</name>
        <dbReference type="ChEBI" id="CHEBI:60240"/>
    </ligand>
</feature>
<evidence type="ECO:0000256" key="9">
    <source>
        <dbReference type="ARBA" id="ARBA00023239"/>
    </source>
</evidence>
<feature type="binding site" evidence="11">
    <location>
        <begin position="391"/>
        <end position="394"/>
    </location>
    <ligand>
        <name>4-CDP-2-C-methyl-D-erythritol 2-phosphate</name>
        <dbReference type="ChEBI" id="CHEBI:57919"/>
    </ligand>
</feature>
<keyword evidence="8 11" id="KW-0414">Isoprene biosynthesis</keyword>
<dbReference type="PANTHER" id="PTHR43181">
    <property type="entry name" value="2-C-METHYL-D-ERYTHRITOL 2,4-CYCLODIPHOSPHATE SYNTHASE, CHLOROPLASTIC"/>
    <property type="match status" value="1"/>
</dbReference>
<dbReference type="CDD" id="cd00554">
    <property type="entry name" value="MECDP_synthase"/>
    <property type="match status" value="1"/>
</dbReference>
<dbReference type="InterPro" id="IPR020555">
    <property type="entry name" value="MECDP_synthase_CS"/>
</dbReference>
<feature type="binding site" evidence="11">
    <location>
        <position position="267"/>
    </location>
    <ligand>
        <name>a divalent metal cation</name>
        <dbReference type="ChEBI" id="CHEBI:60240"/>
    </ligand>
</feature>
<dbReference type="InterPro" id="IPR034683">
    <property type="entry name" value="IspD/TarI"/>
</dbReference>
<evidence type="ECO:0000256" key="11">
    <source>
        <dbReference type="HAMAP-Rule" id="MF_01520"/>
    </source>
</evidence>
<dbReference type="PROSITE" id="PS01295">
    <property type="entry name" value="ISPD"/>
    <property type="match status" value="1"/>
</dbReference>
<evidence type="ECO:0000256" key="3">
    <source>
        <dbReference type="ARBA" id="ARBA00004709"/>
    </source>
</evidence>
<reference evidence="15" key="1">
    <citation type="journal article" date="2019" name="Int. J. Syst. Evol. Microbiol.">
        <title>The Global Catalogue of Microorganisms (GCM) 10K type strain sequencing project: providing services to taxonomists for standard genome sequencing and annotation.</title>
        <authorList>
            <consortium name="The Broad Institute Genomics Platform"/>
            <consortium name="The Broad Institute Genome Sequencing Center for Infectious Disease"/>
            <person name="Wu L."/>
            <person name="Ma J."/>
        </authorList>
    </citation>
    <scope>NUCLEOTIDE SEQUENCE [LARGE SCALE GENOMIC DNA]</scope>
    <source>
        <strain evidence="15">CGMCC 1.10106</strain>
    </source>
</reference>
<protein>
    <recommendedName>
        <fullName evidence="11">Bifunctional enzyme IspD/IspF</fullName>
    </recommendedName>
    <domain>
        <recommendedName>
            <fullName evidence="11">2-C-methyl-D-erythritol 4-phosphate cytidylyltransferase</fullName>
            <ecNumber evidence="11">2.7.7.60</ecNumber>
        </recommendedName>
        <alternativeName>
            <fullName evidence="11">4-diphosphocytidyl-2C-methyl-D-erythritol synthase</fullName>
        </alternativeName>
        <alternativeName>
            <fullName evidence="11">MEP cytidylyltransferase</fullName>
            <shortName evidence="11">MCT</shortName>
        </alternativeName>
    </domain>
    <domain>
        <recommendedName>
            <fullName evidence="11">2-C-methyl-D-erythritol 2,4-cyclodiphosphate synthase</fullName>
            <shortName evidence="11">MECDP-synthase</shortName>
            <shortName evidence="11">MECPP-synthase</shortName>
            <shortName evidence="11">MECPS</shortName>
            <ecNumber evidence="11">4.6.1.12</ecNumber>
        </recommendedName>
    </domain>
</protein>
<dbReference type="PANTHER" id="PTHR43181:SF1">
    <property type="entry name" value="2-C-METHYL-D-ERYTHRITOL 2,4-CYCLODIPHOSPHATE SYNTHASE, CHLOROPLASTIC"/>
    <property type="match status" value="1"/>
</dbReference>
<dbReference type="SUPFAM" id="SSF69765">
    <property type="entry name" value="IpsF-like"/>
    <property type="match status" value="1"/>
</dbReference>
<proteinExistence type="inferred from homology"/>
<keyword evidence="5 11" id="KW-0808">Transferase</keyword>
<gene>
    <name evidence="11 14" type="primary">ispDF</name>
    <name evidence="14" type="ORF">GCM10011395_18740</name>
</gene>
<dbReference type="HAMAP" id="MF_00107">
    <property type="entry name" value="IspF"/>
    <property type="match status" value="1"/>
</dbReference>
<accession>A0ABQ1GQV0</accession>
<organism evidence="14 15">
    <name type="scientific">Sphingomonas psychrolutea</name>
    <dbReference type="NCBI Taxonomy" id="1259676"/>
    <lineage>
        <taxon>Bacteria</taxon>
        <taxon>Pseudomonadati</taxon>
        <taxon>Pseudomonadota</taxon>
        <taxon>Alphaproteobacteria</taxon>
        <taxon>Sphingomonadales</taxon>
        <taxon>Sphingomonadaceae</taxon>
        <taxon>Sphingomonas</taxon>
    </lineage>
</organism>
<feature type="binding site" evidence="11">
    <location>
        <begin position="293"/>
        <end position="294"/>
    </location>
    <ligand>
        <name>4-CDP-2-C-methyl-D-erythritol 2-phosphate</name>
        <dbReference type="ChEBI" id="CHEBI:57919"/>
    </ligand>
</feature>
<comment type="caution">
    <text evidence="14">The sequence shown here is derived from an EMBL/GenBank/DDBJ whole genome shotgun (WGS) entry which is preliminary data.</text>
</comment>
<dbReference type="NCBIfam" id="TIGR00151">
    <property type="entry name" value="ispF"/>
    <property type="match status" value="1"/>
</dbReference>
<dbReference type="EC" id="2.7.7.60" evidence="11"/>
<evidence type="ECO:0000256" key="8">
    <source>
        <dbReference type="ARBA" id="ARBA00023229"/>
    </source>
</evidence>
<evidence type="ECO:0000256" key="7">
    <source>
        <dbReference type="ARBA" id="ARBA00022723"/>
    </source>
</evidence>
<comment type="similarity">
    <text evidence="4 12">Belongs to the IspF family.</text>
</comment>
<comment type="caution">
    <text evidence="11">Lacks conserved residue(s) required for the propagation of feature annotation.</text>
</comment>
<dbReference type="PROSITE" id="PS01350">
    <property type="entry name" value="ISPF"/>
    <property type="match status" value="1"/>
</dbReference>
<keyword evidence="6 11" id="KW-0548">Nucleotidyltransferase</keyword>
<feature type="binding site" evidence="11">
    <location>
        <position position="398"/>
    </location>
    <ligand>
        <name>4-CDP-2-C-methyl-D-erythritol 2-phosphate</name>
        <dbReference type="ChEBI" id="CHEBI:57919"/>
    </ligand>
</feature>
<feature type="region of interest" description="2-C-methyl-D-erythritol 4-phosphate cytidylyltransferase" evidence="11">
    <location>
        <begin position="1"/>
        <end position="261"/>
    </location>
</feature>
<comment type="pathway">
    <text evidence="11">Isoprenoid biosynthesis; isopentenyl diphosphate biosynthesis via DXP pathway; isopentenyl diphosphate from 1-deoxy-D-xylulose 5-phosphate: step 2/6.</text>
</comment>
<comment type="similarity">
    <text evidence="11">In the N-terminal section; belongs to the IspD/TarI cytidylyltransferase family. IspD subfamily.</text>
</comment>
<comment type="pathway">
    <text evidence="3 11">Isoprenoid biosynthesis; isopentenyl diphosphate biosynthesis via DXP pathway; isopentenyl diphosphate from 1-deoxy-D-xylulose 5-phosphate: step 4/6.</text>
</comment>
<comment type="cofactor">
    <cofactor evidence="2 11">
        <name>a divalent metal cation</name>
        <dbReference type="ChEBI" id="CHEBI:60240"/>
    </cofactor>
</comment>
<evidence type="ECO:0000256" key="5">
    <source>
        <dbReference type="ARBA" id="ARBA00022679"/>
    </source>
</evidence>
<feature type="region of interest" description="2-C-methyl-D-erythritol 2,4-cyclodiphosphate synthase" evidence="11">
    <location>
        <begin position="261"/>
        <end position="419"/>
    </location>
</feature>
<feature type="binding site" evidence="11">
    <location>
        <position position="401"/>
    </location>
    <ligand>
        <name>4-CDP-2-C-methyl-D-erythritol 2-phosphate</name>
        <dbReference type="ChEBI" id="CHEBI:57919"/>
    </ligand>
</feature>
<feature type="site" description="Transition state stabilizer" evidence="11">
    <location>
        <position position="25"/>
    </location>
</feature>
<feature type="domain" description="2-C-methyl-D-erythritol 2,4-cyclodiphosphate synthase" evidence="13">
    <location>
        <begin position="261"/>
        <end position="413"/>
    </location>
</feature>
<dbReference type="EC" id="4.6.1.12" evidence="11"/>
<dbReference type="SUPFAM" id="SSF53448">
    <property type="entry name" value="Nucleotide-diphospho-sugar transferases"/>
    <property type="match status" value="1"/>
</dbReference>
<feature type="binding site" evidence="11">
    <location>
        <begin position="315"/>
        <end position="317"/>
    </location>
    <ligand>
        <name>4-CDP-2-C-methyl-D-erythritol 2-phosphate</name>
        <dbReference type="ChEBI" id="CHEBI:57919"/>
    </ligand>
</feature>
<evidence type="ECO:0000256" key="12">
    <source>
        <dbReference type="RuleBase" id="RU004395"/>
    </source>
</evidence>
<keyword evidence="9 11" id="KW-0456">Lyase</keyword>
<keyword evidence="7 11" id="KW-0479">Metal-binding</keyword>
<dbReference type="Pfam" id="PF01128">
    <property type="entry name" value="IspD"/>
    <property type="match status" value="2"/>
</dbReference>
<feature type="binding site" evidence="11">
    <location>
        <begin position="267"/>
        <end position="269"/>
    </location>
    <ligand>
        <name>4-CDP-2-C-methyl-D-erythritol 2-phosphate</name>
        <dbReference type="ChEBI" id="CHEBI:57919"/>
    </ligand>
</feature>
<dbReference type="InterPro" id="IPR036571">
    <property type="entry name" value="MECDP_synthase_sf"/>
</dbReference>
<dbReference type="InterPro" id="IPR003526">
    <property type="entry name" value="MECDP_synthase"/>
</dbReference>
<comment type="catalytic activity">
    <reaction evidence="1 11 12">
        <text>4-CDP-2-C-methyl-D-erythritol 2-phosphate = 2-C-methyl-D-erythritol 2,4-cyclic diphosphate + CMP</text>
        <dbReference type="Rhea" id="RHEA:23864"/>
        <dbReference type="ChEBI" id="CHEBI:57919"/>
        <dbReference type="ChEBI" id="CHEBI:58483"/>
        <dbReference type="ChEBI" id="CHEBI:60377"/>
        <dbReference type="EC" id="4.6.1.12"/>
    </reaction>
</comment>
<evidence type="ECO:0000259" key="13">
    <source>
        <dbReference type="Pfam" id="PF02542"/>
    </source>
</evidence>
<dbReference type="Gene3D" id="3.90.550.10">
    <property type="entry name" value="Spore Coat Polysaccharide Biosynthesis Protein SpsA, Chain A"/>
    <property type="match status" value="1"/>
</dbReference>
<evidence type="ECO:0000313" key="15">
    <source>
        <dbReference type="Proteomes" id="UP000618591"/>
    </source>
</evidence>
<comment type="function">
    <text evidence="11">Bifunctional enzyme that catalyzes the formation of 4-diphosphocytidyl-2-C-methyl-D-erythritol from CTP and 2-C-methyl-D-erythritol 4-phosphate (MEP) (IspD), and catalyzes the conversion of 4-diphosphocytidyl-2-C-methyl-D-erythritol 2-phosphate (CDP-ME2P) to 2-C-methyl-D-erythritol 2,4-cyclodiphosphate (ME-CPP) with a corresponding release of cytidine 5-monophosphate (CMP) (IspF).</text>
</comment>
<feature type="site" description="Transition state stabilizer" evidence="11">
    <location>
        <position position="293"/>
    </location>
</feature>
<dbReference type="InterPro" id="IPR029044">
    <property type="entry name" value="Nucleotide-diphossugar_trans"/>
</dbReference>
<name>A0ABQ1GQV0_9SPHN</name>
<feature type="site" description="Positions MEP for the nucleophilic attack" evidence="11">
    <location>
        <position position="240"/>
    </location>
</feature>
<sequence length="419" mass="43553">MTSGKTAAIIVAAGTGVRSGSAAPKQYALLGGKPVLAYSLAALRGHPAIDRVVVVIGAGQEAALREAVGDVEYVIGGATRRMSVLAGLEALASSTGHPGPVPGSTVPHDLQPVGVNSGGPRHEAGVTVGVKIERVLIHDAARPFLSADVIDRLLAPLDAYEGAIPALPVADTLVRYDGMIGETVPRTDLYRVQTPQAFVFDAVLAAHRGWSGPEPTDDAQMVRDTGHEVTIVLGDPMLEKITHPADFAAAEARLAASMRSRTATGFDVHRLEAGEELWLGGVLIPHDKGLSGHSDADVALHAITDALLGTIAAGDIGTHFPPSDPQWRGADSAQFLQHAASLITARGGIIDFIDLTLICEAPKIGPHRSAMRDRIAALLQVGVDQVSIKATTTERLGFAGRGEGIAAQAAATVRIPETR</sequence>